<dbReference type="Proteomes" id="UP001458880">
    <property type="component" value="Unassembled WGS sequence"/>
</dbReference>
<feature type="domain" description="FANCI helical" evidence="5">
    <location>
        <begin position="306"/>
        <end position="383"/>
    </location>
</feature>
<feature type="domain" description="FANCI solenoid 2" evidence="3">
    <location>
        <begin position="413"/>
        <end position="540"/>
    </location>
</feature>
<evidence type="ECO:0000259" key="2">
    <source>
        <dbReference type="Pfam" id="PF14675"/>
    </source>
</evidence>
<sequence>MLEIEKQIRAYGQTRNTADLQSYVADLDVEEITLVIKKRISYAEFSTFWNYLLQALDTDDLQEKRYEIVQSCINEIKERNINTPHVNSLVTRLWMELPKFLTKHLISLCTLCMGFIQKGDVTEACWKELLPEVLNIIKEKECVECNLNEMSGLEYKAQYVNSLCMLDWSSNIIIPLTMMFIEMPLSQEEHFQVTCKLVSYMERLTAQEIPPFVYQVLRFCQNQNSKLVFPKLQEYFDLRIYSCALSNGSSDEIISDSMDVEAIEAESTVLYHIYQSALSANHEAIEAESTVLYHIYQSALSANHSIKDYLSSLKNFIKSPEFILHPFQLNVLLSLSTISCCEDKVFDLIRQTIARSFREDMKKSECHWLRDLAPATLDLEDSLIRITCNIGFRRFSHKNYTEQFKRKRFSRESLIVKKQWNLGKFVLLHLVKEKHHIAHVILQKLCDLIIMGNSVTQYIDCFRDFSLKFTFITLENKSCIVQLMEALVSVPEHCAETILDTVLPLIKISPTLRDHLFLLLRKALFSRSTETRQVGVRGFLKVLTKLKIQNLTALSQINSSSSSSSHSVLTQISLHRSGHNSQTNVFSNEALCLEVLNILKRCYMRQADIRAKLYGGLNDAVNHNPELALPVLNVLWVQFLKYYNVDEDVLPPIDFSKITVVKDTDVIVQEPIAQLVSAINFLIIKVQTLEDEDTNAEKFIEVMESLCRRLIKCELIHFELDDGTDLTDILPECKKKVATLREAMSLYECLIGYKILSWNKSSQSHAQQIIALYQGLKYVTKNASKTKQKIDKKKKDLGKTTQTARTVQRSQTSQQNRTTQVQSQVSEHQNQNDRESENMRGAKAVLIKLPNTVLNIKILMKCLSLLHENVNWTTVQQANLLKVKHDIHQHIMQATVFQLQQISTHKCLERNKEYYTQCRDIAKIIYPKCINRLEEFLEFDVTTATLALFIQNVLIVSKNFWNLTLQQLLWQWNVSTPSLILCHYNGELKSFLCVVGIQDSDNSYLTCLTPFIEKYQTLFELDDNTLDDQEFKRMLEIIGIG</sequence>
<protein>
    <submittedName>
        <fullName evidence="7">FANCI helical domain 2</fullName>
    </submittedName>
</protein>
<evidence type="ECO:0000313" key="7">
    <source>
        <dbReference type="EMBL" id="KAK9718766.1"/>
    </source>
</evidence>
<organism evidence="7 8">
    <name type="scientific">Popillia japonica</name>
    <name type="common">Japanese beetle</name>
    <dbReference type="NCBI Taxonomy" id="7064"/>
    <lineage>
        <taxon>Eukaryota</taxon>
        <taxon>Metazoa</taxon>
        <taxon>Ecdysozoa</taxon>
        <taxon>Arthropoda</taxon>
        <taxon>Hexapoda</taxon>
        <taxon>Insecta</taxon>
        <taxon>Pterygota</taxon>
        <taxon>Neoptera</taxon>
        <taxon>Endopterygota</taxon>
        <taxon>Coleoptera</taxon>
        <taxon>Polyphaga</taxon>
        <taxon>Scarabaeiformia</taxon>
        <taxon>Scarabaeidae</taxon>
        <taxon>Rutelinae</taxon>
        <taxon>Popillia</taxon>
    </lineage>
</organism>
<keyword evidence="8" id="KW-1185">Reference proteome</keyword>
<dbReference type="Pfam" id="PF14676">
    <property type="entry name" value="FANCI_S2"/>
    <property type="match status" value="1"/>
</dbReference>
<dbReference type="InterPro" id="IPR029312">
    <property type="entry name" value="FANCI_HD2"/>
</dbReference>
<dbReference type="EMBL" id="JASPKY010000225">
    <property type="protein sequence ID" value="KAK9718766.1"/>
    <property type="molecule type" value="Genomic_DNA"/>
</dbReference>
<dbReference type="Pfam" id="PF14677">
    <property type="entry name" value="FANCI_S3"/>
    <property type="match status" value="1"/>
</dbReference>
<evidence type="ECO:0000259" key="6">
    <source>
        <dbReference type="Pfam" id="PF14680"/>
    </source>
</evidence>
<proteinExistence type="predicted"/>
<dbReference type="InterPro" id="IPR026171">
    <property type="entry name" value="FANCI"/>
</dbReference>
<feature type="domain" description="FANCI solenoid 1" evidence="2">
    <location>
        <begin position="62"/>
        <end position="277"/>
    </location>
</feature>
<dbReference type="AlphaFoldDB" id="A0AAW1KJ93"/>
<feature type="compositionally biased region" description="Basic and acidic residues" evidence="1">
    <location>
        <begin position="830"/>
        <end position="839"/>
    </location>
</feature>
<dbReference type="Pfam" id="PF14680">
    <property type="entry name" value="FANCI_HD2"/>
    <property type="match status" value="1"/>
</dbReference>
<dbReference type="Pfam" id="PF14675">
    <property type="entry name" value="FANCI_S1"/>
    <property type="match status" value="1"/>
</dbReference>
<evidence type="ECO:0000259" key="3">
    <source>
        <dbReference type="Pfam" id="PF14676"/>
    </source>
</evidence>
<accession>A0AAW1KJ93</accession>
<name>A0AAW1KJ93_POPJA</name>
<evidence type="ECO:0000259" key="5">
    <source>
        <dbReference type="Pfam" id="PF14679"/>
    </source>
</evidence>
<feature type="domain" description="FANCI helical" evidence="6">
    <location>
        <begin position="560"/>
        <end position="777"/>
    </location>
</feature>
<feature type="region of interest" description="Disordered" evidence="1">
    <location>
        <begin position="789"/>
        <end position="839"/>
    </location>
</feature>
<dbReference type="GO" id="GO:0070182">
    <property type="term" value="F:DNA polymerase binding"/>
    <property type="evidence" value="ECO:0007669"/>
    <property type="project" value="TreeGrafter"/>
</dbReference>
<dbReference type="InterPro" id="IPR029310">
    <property type="entry name" value="FANCI_HD1"/>
</dbReference>
<comment type="caution">
    <text evidence="7">The sequence shown here is derived from an EMBL/GenBank/DDBJ whole genome shotgun (WGS) entry which is preliminary data.</text>
</comment>
<feature type="compositionally biased region" description="Low complexity" evidence="1">
    <location>
        <begin position="799"/>
        <end position="825"/>
    </location>
</feature>
<dbReference type="PANTHER" id="PTHR21818:SF0">
    <property type="entry name" value="FANCONI ANEMIA GROUP I PROTEIN"/>
    <property type="match status" value="1"/>
</dbReference>
<dbReference type="PANTHER" id="PTHR21818">
    <property type="entry name" value="BC025462 PROTEIN"/>
    <property type="match status" value="1"/>
</dbReference>
<feature type="domain" description="FANCI solenoid 3" evidence="4">
    <location>
        <begin position="853"/>
        <end position="1033"/>
    </location>
</feature>
<dbReference type="GO" id="GO:0006281">
    <property type="term" value="P:DNA repair"/>
    <property type="evidence" value="ECO:0007669"/>
    <property type="project" value="InterPro"/>
</dbReference>
<dbReference type="InterPro" id="IPR029308">
    <property type="entry name" value="FANCI_S1"/>
</dbReference>
<gene>
    <name evidence="7" type="ORF">QE152_g23020</name>
</gene>
<dbReference type="InterPro" id="IPR029315">
    <property type="entry name" value="FANCI_S2"/>
</dbReference>
<dbReference type="Pfam" id="PF14679">
    <property type="entry name" value="FANCI_HD1"/>
    <property type="match status" value="1"/>
</dbReference>
<evidence type="ECO:0000313" key="8">
    <source>
        <dbReference type="Proteomes" id="UP001458880"/>
    </source>
</evidence>
<reference evidence="7 8" key="1">
    <citation type="journal article" date="2024" name="BMC Genomics">
        <title>De novo assembly and annotation of Popillia japonica's genome with initial clues to its potential as an invasive pest.</title>
        <authorList>
            <person name="Cucini C."/>
            <person name="Boschi S."/>
            <person name="Funari R."/>
            <person name="Cardaioli E."/>
            <person name="Iannotti N."/>
            <person name="Marturano G."/>
            <person name="Paoli F."/>
            <person name="Bruttini M."/>
            <person name="Carapelli A."/>
            <person name="Frati F."/>
            <person name="Nardi F."/>
        </authorList>
    </citation>
    <scope>NUCLEOTIDE SEQUENCE [LARGE SCALE GENOMIC DNA]</scope>
    <source>
        <strain evidence="7">DMR45628</strain>
    </source>
</reference>
<dbReference type="InterPro" id="IPR029313">
    <property type="entry name" value="FANCI_S3"/>
</dbReference>
<evidence type="ECO:0000259" key="4">
    <source>
        <dbReference type="Pfam" id="PF14677"/>
    </source>
</evidence>
<evidence type="ECO:0000256" key="1">
    <source>
        <dbReference type="SAM" id="MobiDB-lite"/>
    </source>
</evidence>